<feature type="compositionally biased region" description="Basic and acidic residues" evidence="1">
    <location>
        <begin position="410"/>
        <end position="475"/>
    </location>
</feature>
<feature type="compositionally biased region" description="Acidic residues" evidence="1">
    <location>
        <begin position="567"/>
        <end position="582"/>
    </location>
</feature>
<dbReference type="GO" id="GO:0004842">
    <property type="term" value="F:ubiquitin-protein transferase activity"/>
    <property type="evidence" value="ECO:0007669"/>
    <property type="project" value="InterPro"/>
</dbReference>
<protein>
    <submittedName>
        <fullName evidence="3 4">E3 ubiquitin-protein ligase rnf213-alpha-like</fullName>
    </submittedName>
</protein>
<keyword evidence="2" id="KW-1185">Reference proteome</keyword>
<accession>A0A6P4ZRB1</accession>
<dbReference type="OrthoDB" id="6159191at2759"/>
<feature type="compositionally biased region" description="Basic and acidic residues" evidence="1">
    <location>
        <begin position="103"/>
        <end position="123"/>
    </location>
</feature>
<feature type="compositionally biased region" description="Basic and acidic residues" evidence="1">
    <location>
        <begin position="544"/>
        <end position="566"/>
    </location>
</feature>
<dbReference type="Proteomes" id="UP000515135">
    <property type="component" value="Unplaced"/>
</dbReference>
<evidence type="ECO:0000313" key="4">
    <source>
        <dbReference type="RefSeq" id="XP_019643741.1"/>
    </source>
</evidence>
<dbReference type="InterPro" id="IPR031248">
    <property type="entry name" value="RNF213"/>
</dbReference>
<dbReference type="AlphaFoldDB" id="A0A6P4ZRB1"/>
<dbReference type="PANTHER" id="PTHR22605:SF16">
    <property type="entry name" value="E3 UBIQUITIN-PROTEIN LIGASE RNF213"/>
    <property type="match status" value="1"/>
</dbReference>
<feature type="compositionally biased region" description="Basic and acidic residues" evidence="1">
    <location>
        <begin position="374"/>
        <end position="397"/>
    </location>
</feature>
<feature type="compositionally biased region" description="Polar residues" evidence="1">
    <location>
        <begin position="89"/>
        <end position="101"/>
    </location>
</feature>
<evidence type="ECO:0000313" key="2">
    <source>
        <dbReference type="Proteomes" id="UP000515135"/>
    </source>
</evidence>
<dbReference type="PANTHER" id="PTHR22605">
    <property type="entry name" value="RZ-TYPE DOMAIN-CONTAINING PROTEIN"/>
    <property type="match status" value="1"/>
</dbReference>
<feature type="compositionally biased region" description="Basic and acidic residues" evidence="1">
    <location>
        <begin position="311"/>
        <end position="361"/>
    </location>
</feature>
<feature type="compositionally biased region" description="Basic and acidic residues" evidence="1">
    <location>
        <begin position="146"/>
        <end position="296"/>
    </location>
</feature>
<feature type="compositionally biased region" description="Polar residues" evidence="1">
    <location>
        <begin position="39"/>
        <end position="48"/>
    </location>
</feature>
<reference evidence="3 4" key="1">
    <citation type="submission" date="2025-04" db="UniProtKB">
        <authorList>
            <consortium name="RefSeq"/>
        </authorList>
    </citation>
    <scope>IDENTIFICATION</scope>
    <source>
        <tissue evidence="3 4">Gonad</tissue>
    </source>
</reference>
<evidence type="ECO:0000256" key="1">
    <source>
        <dbReference type="SAM" id="MobiDB-lite"/>
    </source>
</evidence>
<evidence type="ECO:0000313" key="3">
    <source>
        <dbReference type="RefSeq" id="XP_019643740.1"/>
    </source>
</evidence>
<gene>
    <name evidence="3 4" type="primary">LOC109484824</name>
</gene>
<feature type="region of interest" description="Disordered" evidence="1">
    <location>
        <begin position="25"/>
        <end position="583"/>
    </location>
</feature>
<feature type="compositionally biased region" description="Basic and acidic residues" evidence="1">
    <location>
        <begin position="50"/>
        <end position="64"/>
    </location>
</feature>
<dbReference type="KEGG" id="bbel:109484824"/>
<dbReference type="GeneID" id="109484824"/>
<feature type="compositionally biased region" description="Basic and acidic residues" evidence="1">
    <location>
        <begin position="485"/>
        <end position="499"/>
    </location>
</feature>
<sequence length="1052" mass="115103">MECPKCSFTHEVFKFCPFCGVKLLSRAGGEGPGPPDSTGYHNSPSAPSTEEDKMMTETDRDKDTTTPTADNSSEDGAGGSPAPRDEQLALQNSQVVTSSANAAEHHGHDKNCRPSTELDKVQKESAYPSTEGQGEDGAKGPGAQVEKGEPCAEGKKEEPGAQVKKEEPGAQVEKGEPGAHVKKEEPGAQVKEEEPGAQVEKVEPGAQVEREEPGAQVEKEEPGAQVEKEEPGAQVEKEAPGAQVKREEPGAQVEKEEPGAQVKKEEPGAKVAKVEKEEPGAQVGKGEHGAQVKKEGPGAQVDIGEQPGAQVKKEEPGTQVKEEEPGAHVEKGEPGAQVKKEGPGAQVEKEEPGAQVEKEEPGAQVKKGGATAKVKKEEPSTQVRKGDPGAKVKKERPGAQVGKGDPGCQVEKEEPGTKGKKEDPGAKEKKEEPGAQVKKEEPGAQVKKEEPGAQVKKEEPGAQAEKEKPGAKAEQGKPGATQNADGKKTCSETDKDVEGKHRHNEKTKEKSKGNGSQEKMSKSQRKRMRKKAKAEKRKNLANPAKKDGDSDRQSTEADETKSQHQQDEEEVDTDQREEEDETGADKMMIYFHVLLRPGDFKYDPDQHHVEVRSNLTKGSQGFTTLVKMSTIGKTNDFLVLEGQKAVSADKVVGKAVEYKYAVVNDKAKGKNHVQWEFIHRWVSHGMITNRCLLIPKDRANPGGVWHQYNDFMLPEESTGRVIFNRVKKAFGLDRAGLIEAKTVAIQMWLPKWRGLYSGDDARHDGKASDALSQIDDVTRGIGGNLIIVQNTQPEVWDPYGFNVNKVIEAYVSRKLDTFHLASEEKQCPTDRLVSALAITYLIRKFGIKLCKEREEVLFEALSLTVDVEKMTCQGLKEVFAHFEPDYIRELPTAIQSLINGALLQANPTPKWLLAIPIYHFLRGDSQPFEQRTEDARVGSAAWFGLGGINFDKLKTNAKWCRPSIKDFLNNISDLLRCDPLLWRTVAAVLELKELEAVCGTRIFTPSESIAALGLTIRRQASRGHLPTSDQQAACRTMEQIAVQCSEESFWIM</sequence>
<dbReference type="GO" id="GO:0016887">
    <property type="term" value="F:ATP hydrolysis activity"/>
    <property type="evidence" value="ECO:0007669"/>
    <property type="project" value="InterPro"/>
</dbReference>
<dbReference type="RefSeq" id="XP_019643740.1">
    <property type="nucleotide sequence ID" value="XM_019788181.1"/>
</dbReference>
<proteinExistence type="predicted"/>
<organism evidence="2 3">
    <name type="scientific">Branchiostoma belcheri</name>
    <name type="common">Amphioxus</name>
    <dbReference type="NCBI Taxonomy" id="7741"/>
    <lineage>
        <taxon>Eukaryota</taxon>
        <taxon>Metazoa</taxon>
        <taxon>Chordata</taxon>
        <taxon>Cephalochordata</taxon>
        <taxon>Leptocardii</taxon>
        <taxon>Amphioxiformes</taxon>
        <taxon>Branchiostomatidae</taxon>
        <taxon>Branchiostoma</taxon>
    </lineage>
</organism>
<feature type="compositionally biased region" description="Basic residues" evidence="1">
    <location>
        <begin position="522"/>
        <end position="536"/>
    </location>
</feature>
<dbReference type="RefSeq" id="XP_019643741.1">
    <property type="nucleotide sequence ID" value="XM_019788182.1"/>
</dbReference>
<name>A0A6P4ZRB1_BRABE</name>